<feature type="transmembrane region" description="Helical" evidence="1">
    <location>
        <begin position="158"/>
        <end position="182"/>
    </location>
</feature>
<dbReference type="Proteomes" id="UP001209076">
    <property type="component" value="Unassembled WGS sequence"/>
</dbReference>
<evidence type="ECO:0008006" key="4">
    <source>
        <dbReference type="Google" id="ProtNLM"/>
    </source>
</evidence>
<dbReference type="EMBL" id="JAOEGN010000004">
    <property type="protein sequence ID" value="MCU0104583.1"/>
    <property type="molecule type" value="Genomic_DNA"/>
</dbReference>
<keyword evidence="1" id="KW-1133">Transmembrane helix</keyword>
<protein>
    <recommendedName>
        <fullName evidence="4">DUF2812 domain-containing protein</fullName>
    </recommendedName>
</protein>
<feature type="transmembrane region" description="Helical" evidence="1">
    <location>
        <begin position="246"/>
        <end position="267"/>
    </location>
</feature>
<name>A0ABT2PV39_9MOLU</name>
<dbReference type="RefSeq" id="WP_262095826.1">
    <property type="nucleotide sequence ID" value="NZ_JAOEGN010000004.1"/>
</dbReference>
<evidence type="ECO:0000313" key="2">
    <source>
        <dbReference type="EMBL" id="MCU0104583.1"/>
    </source>
</evidence>
<comment type="caution">
    <text evidence="2">The sequence shown here is derived from an EMBL/GenBank/DDBJ whole genome shotgun (WGS) entry which is preliminary data.</text>
</comment>
<proteinExistence type="predicted"/>
<accession>A0ABT2PV39</accession>
<organism evidence="2 3">
    <name type="scientific">Paracholeplasma vituli</name>
    <dbReference type="NCBI Taxonomy" id="69473"/>
    <lineage>
        <taxon>Bacteria</taxon>
        <taxon>Bacillati</taxon>
        <taxon>Mycoplasmatota</taxon>
        <taxon>Mollicutes</taxon>
        <taxon>Acholeplasmatales</taxon>
        <taxon>Acholeplasmataceae</taxon>
        <taxon>Paracholeplasma</taxon>
    </lineage>
</organism>
<sequence length="268" mass="31176">MPLTTQQILEAFYQKNGQYYTNIMAILDNEADINLVYETVFDQLEENEIRLVFEDESNEIPAAFLLYRKQNRLMMTYIFKEIEHFEFNLEGCLWDYPEVIELKPKEIAELGVVLNQVILDQDLPLEIHGLEKYSVKMIYQSEQDQIVFDDQQVKRVKLLAYFATYGFLVIIAGLALVGRSMFDTEYGLVLGIACGLLMMAIYLTIGTIYRFRHIYCMHQNLKRERMTPNDIYWNTIPKKDLYGIPMLFMGLGLVSLLLSLLGLMGIIA</sequence>
<gene>
    <name evidence="2" type="ORF">N7603_02820</name>
</gene>
<keyword evidence="1" id="KW-0812">Transmembrane</keyword>
<evidence type="ECO:0000256" key="1">
    <source>
        <dbReference type="SAM" id="Phobius"/>
    </source>
</evidence>
<reference evidence="3" key="1">
    <citation type="submission" date="2023-07" db="EMBL/GenBank/DDBJ databases">
        <title>Novel Mycoplasma species identified in domestic and wild animals.</title>
        <authorList>
            <person name="Volokhov D.V."/>
            <person name="Furtak V.A."/>
            <person name="Zagorodnyaya T.A."/>
        </authorList>
    </citation>
    <scope>NUCLEOTIDE SEQUENCE [LARGE SCALE GENOMIC DNA]</scope>
    <source>
        <strain evidence="3">92-19</strain>
    </source>
</reference>
<keyword evidence="1" id="KW-0472">Membrane</keyword>
<keyword evidence="3" id="KW-1185">Reference proteome</keyword>
<feature type="transmembrane region" description="Helical" evidence="1">
    <location>
        <begin position="188"/>
        <end position="209"/>
    </location>
</feature>
<evidence type="ECO:0000313" key="3">
    <source>
        <dbReference type="Proteomes" id="UP001209076"/>
    </source>
</evidence>